<gene>
    <name evidence="9" type="ORF">Pcinc_017418</name>
</gene>
<keyword evidence="10" id="KW-1185">Reference proteome</keyword>
<keyword evidence="3 5" id="KW-0479">Metal-binding</keyword>
<dbReference type="GO" id="GO:0006879">
    <property type="term" value="P:intracellular iron ion homeostasis"/>
    <property type="evidence" value="ECO:0007669"/>
    <property type="project" value="UniProtKB-KW"/>
</dbReference>
<dbReference type="Proteomes" id="UP001286313">
    <property type="component" value="Unassembled WGS sequence"/>
</dbReference>
<comment type="catalytic activity">
    <reaction evidence="6">
        <text>4 Fe(2+) + O2 + 4 H(+) = 4 Fe(3+) + 2 H2O</text>
        <dbReference type="Rhea" id="RHEA:11148"/>
        <dbReference type="ChEBI" id="CHEBI:15377"/>
        <dbReference type="ChEBI" id="CHEBI:15378"/>
        <dbReference type="ChEBI" id="CHEBI:15379"/>
        <dbReference type="ChEBI" id="CHEBI:29033"/>
        <dbReference type="ChEBI" id="CHEBI:29034"/>
        <dbReference type="EC" id="1.16.3.1"/>
    </reaction>
</comment>
<evidence type="ECO:0000313" key="10">
    <source>
        <dbReference type="Proteomes" id="UP001286313"/>
    </source>
</evidence>
<dbReference type="GO" id="GO:0006826">
    <property type="term" value="P:iron ion transport"/>
    <property type="evidence" value="ECO:0007669"/>
    <property type="project" value="InterPro"/>
</dbReference>
<evidence type="ECO:0000256" key="5">
    <source>
        <dbReference type="PIRSR" id="PIRSR601519-1"/>
    </source>
</evidence>
<evidence type="ECO:0000256" key="3">
    <source>
        <dbReference type="ARBA" id="ARBA00022723"/>
    </source>
</evidence>
<keyword evidence="7" id="KW-0732">Signal</keyword>
<keyword evidence="2 6" id="KW-0409">Iron storage</keyword>
<dbReference type="EMBL" id="JAWQEG010001609">
    <property type="protein sequence ID" value="KAK3877908.1"/>
    <property type="molecule type" value="Genomic_DNA"/>
</dbReference>
<keyword evidence="4 5" id="KW-0408">Iron</keyword>
<feature type="chain" id="PRO_5041935205" description="Ferritin" evidence="7">
    <location>
        <begin position="19"/>
        <end position="216"/>
    </location>
</feature>
<feature type="binding site" evidence="5">
    <location>
        <position position="173"/>
    </location>
    <ligand>
        <name>Fe cation</name>
        <dbReference type="ChEBI" id="CHEBI:24875"/>
        <label>1</label>
    </ligand>
</feature>
<dbReference type="InterPro" id="IPR009078">
    <property type="entry name" value="Ferritin-like_SF"/>
</dbReference>
<dbReference type="GO" id="GO:0008199">
    <property type="term" value="F:ferric iron binding"/>
    <property type="evidence" value="ECO:0007669"/>
    <property type="project" value="InterPro"/>
</dbReference>
<dbReference type="InterPro" id="IPR009040">
    <property type="entry name" value="Ferritin-like_diiron"/>
</dbReference>
<proteinExistence type="inferred from homology"/>
<comment type="similarity">
    <text evidence="1 6">Belongs to the ferritin family.</text>
</comment>
<feature type="binding site" evidence="5">
    <location>
        <position position="51"/>
    </location>
    <ligand>
        <name>Fe cation</name>
        <dbReference type="ChEBI" id="CHEBI:24875"/>
        <label>1</label>
    </ligand>
</feature>
<reference evidence="9" key="1">
    <citation type="submission" date="2023-10" db="EMBL/GenBank/DDBJ databases">
        <title>Genome assemblies of two species of porcelain crab, Petrolisthes cinctipes and Petrolisthes manimaculis (Anomura: Porcellanidae).</title>
        <authorList>
            <person name="Angst P."/>
        </authorList>
    </citation>
    <scope>NUCLEOTIDE SEQUENCE</scope>
    <source>
        <strain evidence="9">PB745_01</strain>
        <tissue evidence="9">Gill</tissue>
    </source>
</reference>
<dbReference type="InterPro" id="IPR001519">
    <property type="entry name" value="Ferritin"/>
</dbReference>
<protein>
    <recommendedName>
        <fullName evidence="6">Ferritin</fullName>
        <ecNumber evidence="6">1.16.3.1</ecNumber>
    </recommendedName>
</protein>
<dbReference type="Pfam" id="PF00210">
    <property type="entry name" value="Ferritin"/>
    <property type="match status" value="1"/>
</dbReference>
<keyword evidence="6" id="KW-0560">Oxidoreductase</keyword>
<dbReference type="PROSITE" id="PS50905">
    <property type="entry name" value="FERRITIN_LIKE"/>
    <property type="match status" value="1"/>
</dbReference>
<dbReference type="EC" id="1.16.3.1" evidence="6"/>
<comment type="function">
    <text evidence="6">Stores iron in a soluble, non-toxic, readily available form. Important for iron homeostasis. Iron is taken up in the ferrous form and deposited as ferric hydroxides after oxidation.</text>
</comment>
<sequence length="216" mass="24226">MNFTPLLVFLAFVAGALADFSCTASGVGEFPRTVCYDDSCTNKIVNHIQEEFNAAFKYLYMASKLGQYTMARPGITKFLLESASEERSHAMQMLDYLDTRGISYPNEYNFAKSQVESFGIPGDKPLETGIEKVLKKSIEMEIHVTNLIKEVIDSCSNDFHAADVFTNPILDEQHHGLRKLQGALQTLNAMKNAATEDEKKVAEYFFDVKLQKGELL</sequence>
<feature type="signal peptide" evidence="7">
    <location>
        <begin position="1"/>
        <end position="18"/>
    </location>
</feature>
<dbReference type="GO" id="GO:0008198">
    <property type="term" value="F:ferrous iron binding"/>
    <property type="evidence" value="ECO:0007669"/>
    <property type="project" value="TreeGrafter"/>
</dbReference>
<dbReference type="GO" id="GO:0004322">
    <property type="term" value="F:ferroxidase activity"/>
    <property type="evidence" value="ECO:0007669"/>
    <property type="project" value="UniProtKB-EC"/>
</dbReference>
<comment type="caution">
    <text evidence="9">The sequence shown here is derived from an EMBL/GenBank/DDBJ whole genome shotgun (WGS) entry which is preliminary data.</text>
</comment>
<evidence type="ECO:0000256" key="4">
    <source>
        <dbReference type="ARBA" id="ARBA00023004"/>
    </source>
</evidence>
<evidence type="ECO:0000256" key="1">
    <source>
        <dbReference type="ARBA" id="ARBA00007513"/>
    </source>
</evidence>
<dbReference type="InterPro" id="IPR012347">
    <property type="entry name" value="Ferritin-like"/>
</dbReference>
<dbReference type="PANTHER" id="PTHR11431">
    <property type="entry name" value="FERRITIN"/>
    <property type="match status" value="1"/>
</dbReference>
<feature type="binding site" evidence="5">
    <location>
        <position position="86"/>
    </location>
    <ligand>
        <name>Fe cation</name>
        <dbReference type="ChEBI" id="CHEBI:24875"/>
        <label>1</label>
    </ligand>
</feature>
<dbReference type="PANTHER" id="PTHR11431:SF43">
    <property type="entry name" value="FERRITIN"/>
    <property type="match status" value="1"/>
</dbReference>
<evidence type="ECO:0000259" key="8">
    <source>
        <dbReference type="PROSITE" id="PS50905"/>
    </source>
</evidence>
<dbReference type="GO" id="GO:0005737">
    <property type="term" value="C:cytoplasm"/>
    <property type="evidence" value="ECO:0007669"/>
    <property type="project" value="TreeGrafter"/>
</dbReference>
<dbReference type="SUPFAM" id="SSF47240">
    <property type="entry name" value="Ferritin-like"/>
    <property type="match status" value="1"/>
</dbReference>
<evidence type="ECO:0000256" key="6">
    <source>
        <dbReference type="RuleBase" id="RU361145"/>
    </source>
</evidence>
<organism evidence="9 10">
    <name type="scientific">Petrolisthes cinctipes</name>
    <name type="common">Flat porcelain crab</name>
    <dbReference type="NCBI Taxonomy" id="88211"/>
    <lineage>
        <taxon>Eukaryota</taxon>
        <taxon>Metazoa</taxon>
        <taxon>Ecdysozoa</taxon>
        <taxon>Arthropoda</taxon>
        <taxon>Crustacea</taxon>
        <taxon>Multicrustacea</taxon>
        <taxon>Malacostraca</taxon>
        <taxon>Eumalacostraca</taxon>
        <taxon>Eucarida</taxon>
        <taxon>Decapoda</taxon>
        <taxon>Pleocyemata</taxon>
        <taxon>Anomura</taxon>
        <taxon>Galatheoidea</taxon>
        <taxon>Porcellanidae</taxon>
        <taxon>Petrolisthes</taxon>
    </lineage>
</organism>
<name>A0AAE1FU75_PETCI</name>
<dbReference type="AlphaFoldDB" id="A0AAE1FU75"/>
<evidence type="ECO:0000256" key="7">
    <source>
        <dbReference type="SAM" id="SignalP"/>
    </source>
</evidence>
<accession>A0AAE1FU75</accession>
<feature type="binding site" evidence="5">
    <location>
        <position position="89"/>
    </location>
    <ligand>
        <name>Fe cation</name>
        <dbReference type="ChEBI" id="CHEBI:24875"/>
        <label>1</label>
    </ligand>
</feature>
<dbReference type="InterPro" id="IPR008331">
    <property type="entry name" value="Ferritin_DPS_dom"/>
</dbReference>
<evidence type="ECO:0000313" key="9">
    <source>
        <dbReference type="EMBL" id="KAK3877908.1"/>
    </source>
</evidence>
<feature type="domain" description="Ferritin-like diiron" evidence="8">
    <location>
        <begin position="34"/>
        <end position="191"/>
    </location>
</feature>
<dbReference type="Gene3D" id="1.20.1260.10">
    <property type="match status" value="1"/>
</dbReference>
<feature type="binding site" evidence="5">
    <location>
        <position position="141"/>
    </location>
    <ligand>
        <name>Fe cation</name>
        <dbReference type="ChEBI" id="CHEBI:24875"/>
        <label>1</label>
    </ligand>
</feature>
<evidence type="ECO:0000256" key="2">
    <source>
        <dbReference type="ARBA" id="ARBA00022434"/>
    </source>
</evidence>